<feature type="domain" description="UspA" evidence="3">
    <location>
        <begin position="5"/>
        <end position="140"/>
    </location>
</feature>
<evidence type="ECO:0000313" key="4">
    <source>
        <dbReference type="EMBL" id="RKQ20141.1"/>
    </source>
</evidence>
<evidence type="ECO:0000256" key="2">
    <source>
        <dbReference type="PIRNR" id="PIRNR006276"/>
    </source>
</evidence>
<dbReference type="PRINTS" id="PR01438">
    <property type="entry name" value="UNVRSLSTRESS"/>
</dbReference>
<dbReference type="Gene3D" id="3.40.50.620">
    <property type="entry name" value="HUPs"/>
    <property type="match status" value="1"/>
</dbReference>
<dbReference type="InterPro" id="IPR006016">
    <property type="entry name" value="UspA"/>
</dbReference>
<dbReference type="CDD" id="cd00293">
    <property type="entry name" value="USP-like"/>
    <property type="match status" value="1"/>
</dbReference>
<comment type="subcellular location">
    <subcellularLocation>
        <location evidence="2">Cytoplasm</location>
    </subcellularLocation>
</comment>
<dbReference type="PIRSF" id="PIRSF006276">
    <property type="entry name" value="UspA"/>
    <property type="match status" value="1"/>
</dbReference>
<keyword evidence="2" id="KW-0963">Cytoplasm</keyword>
<dbReference type="InterPro" id="IPR014729">
    <property type="entry name" value="Rossmann-like_a/b/a_fold"/>
</dbReference>
<dbReference type="InterPro" id="IPR006015">
    <property type="entry name" value="Universal_stress_UspA"/>
</dbReference>
<evidence type="ECO:0000313" key="5">
    <source>
        <dbReference type="Proteomes" id="UP000272238"/>
    </source>
</evidence>
<dbReference type="SUPFAM" id="SSF52402">
    <property type="entry name" value="Adenine nucleotide alpha hydrolases-like"/>
    <property type="match status" value="1"/>
</dbReference>
<dbReference type="PANTHER" id="PTHR46268">
    <property type="entry name" value="STRESS RESPONSE PROTEIN NHAX"/>
    <property type="match status" value="1"/>
</dbReference>
<gene>
    <name evidence="4" type="ORF">D8M03_00895</name>
</gene>
<evidence type="ECO:0000256" key="1">
    <source>
        <dbReference type="ARBA" id="ARBA00008791"/>
    </source>
</evidence>
<accession>A0A494ZBK7</accession>
<comment type="caution">
    <text evidence="4">The sequence shown here is derived from an EMBL/GenBank/DDBJ whole genome shotgun (WGS) entry which is preliminary data.</text>
</comment>
<evidence type="ECO:0000259" key="3">
    <source>
        <dbReference type="Pfam" id="PF00582"/>
    </source>
</evidence>
<dbReference type="GO" id="GO:0005737">
    <property type="term" value="C:cytoplasm"/>
    <property type="evidence" value="ECO:0007669"/>
    <property type="project" value="UniProtKB-SubCell"/>
</dbReference>
<name>A0A494ZBK7_9BACL</name>
<organism evidence="4 5">
    <name type="scientific">Ureibacillus endophyticus</name>
    <dbReference type="NCBI Taxonomy" id="1978490"/>
    <lineage>
        <taxon>Bacteria</taxon>
        <taxon>Bacillati</taxon>
        <taxon>Bacillota</taxon>
        <taxon>Bacilli</taxon>
        <taxon>Bacillales</taxon>
        <taxon>Caryophanaceae</taxon>
        <taxon>Ureibacillus</taxon>
    </lineage>
</organism>
<proteinExistence type="inferred from homology"/>
<dbReference type="AlphaFoldDB" id="A0A494ZBK7"/>
<dbReference type="PANTHER" id="PTHR46268:SF6">
    <property type="entry name" value="UNIVERSAL STRESS PROTEIN UP12"/>
    <property type="match status" value="1"/>
</dbReference>
<sequence length="140" mass="15492">MVNNYKKIAVAIDFSEQSIKAFERAVEIAKNNEAILQLVNVVDTKSFGAIAAYDLKYADQLKNERLEKIEALKGQALTTGVLNVEVKVETGSPKEILTQLPEIDLLICGATGVNQIEKLIIGSVAERILRFSKYDVLIVR</sequence>
<dbReference type="RefSeq" id="WP_121212793.1">
    <property type="nucleotide sequence ID" value="NZ_JAMYWW010000001.1"/>
</dbReference>
<dbReference type="OrthoDB" id="9794782at2"/>
<dbReference type="EMBL" id="RBZN01000001">
    <property type="protein sequence ID" value="RKQ20141.1"/>
    <property type="molecule type" value="Genomic_DNA"/>
</dbReference>
<keyword evidence="5" id="KW-1185">Reference proteome</keyword>
<protein>
    <recommendedName>
        <fullName evidence="2">Universal stress protein</fullName>
    </recommendedName>
</protein>
<dbReference type="Proteomes" id="UP000272238">
    <property type="component" value="Unassembled WGS sequence"/>
</dbReference>
<comment type="similarity">
    <text evidence="1 2">Belongs to the universal stress protein A family.</text>
</comment>
<dbReference type="Pfam" id="PF00582">
    <property type="entry name" value="Usp"/>
    <property type="match status" value="1"/>
</dbReference>
<reference evidence="4 5" key="1">
    <citation type="journal article" date="2016" name="Antonie Van Leeuwenhoek">
        <title>Lysinibacillus endophyticus sp. nov., an indole-3-acetic acid producing endophytic bacterium isolated from corn root (Zea mays cv. Xinken-5).</title>
        <authorList>
            <person name="Yu J."/>
            <person name="Guan X."/>
            <person name="Liu C."/>
            <person name="Xiang W."/>
            <person name="Yu Z."/>
            <person name="Liu X."/>
            <person name="Wang G."/>
        </authorList>
    </citation>
    <scope>NUCLEOTIDE SEQUENCE [LARGE SCALE GENOMIC DNA]</scope>
    <source>
        <strain evidence="4 5">DSM 100506</strain>
    </source>
</reference>